<keyword evidence="1" id="KW-0812">Transmembrane</keyword>
<dbReference type="Proteomes" id="UP000682843">
    <property type="component" value="Chromosome"/>
</dbReference>
<keyword evidence="4" id="KW-1185">Reference proteome</keyword>
<keyword evidence="1" id="KW-0472">Membrane</keyword>
<feature type="domain" description="Acyltransferase 3" evidence="2">
    <location>
        <begin position="15"/>
        <end position="340"/>
    </location>
</feature>
<keyword evidence="1" id="KW-1133">Transmembrane helix</keyword>
<dbReference type="InterPro" id="IPR002656">
    <property type="entry name" value="Acyl_transf_3_dom"/>
</dbReference>
<feature type="transmembrane region" description="Helical" evidence="1">
    <location>
        <begin position="211"/>
        <end position="228"/>
    </location>
</feature>
<dbReference type="Pfam" id="PF01757">
    <property type="entry name" value="Acyl_transf_3"/>
    <property type="match status" value="1"/>
</dbReference>
<feature type="transmembrane region" description="Helical" evidence="1">
    <location>
        <begin position="172"/>
        <end position="191"/>
    </location>
</feature>
<evidence type="ECO:0000259" key="2">
    <source>
        <dbReference type="Pfam" id="PF01757"/>
    </source>
</evidence>
<protein>
    <submittedName>
        <fullName evidence="3">Acyltransferase</fullName>
    </submittedName>
</protein>
<sequence length="372" mass="41062">MNRQSRGFFMADDIRALTGVRGVAAAVIVVYHFGDVQLATGGTGSFFRIPYGYLLVDMFFMLSGYVMALNYRETFQHLTGKVFANFMLKRVARLYPAYFIIGLFYVAKIAADLSGEKLGMYSAWDWFGNLFMLSGWGLYIFPIIGVAWAASAEMGSYLLLPFLMPWTQNKKTWIAVLAVVAALIGIYAVSITGRGSGGPLDVVNGNSLYPMLRAVCGFALGLVIFRFGDLVDHLSATVQDVLVIAIPLAIIAVGVADASDRLMYLLYIPLVAVLSRDGRMAQLLFGNRLVYRLGIISYSIYLIHPLFVSFAIRTWRLTGQQQWIYIAASLVCFAIIWALAEVSYRLVEMPGRKALVGLFSSKPVRATGSPAH</sequence>
<dbReference type="PANTHER" id="PTHR23028:SF131">
    <property type="entry name" value="BLR2367 PROTEIN"/>
    <property type="match status" value="1"/>
</dbReference>
<accession>A0ABX8ACA7</accession>
<proteinExistence type="predicted"/>
<gene>
    <name evidence="3" type="ORF">RPMA_23055</name>
</gene>
<feature type="transmembrane region" description="Helical" evidence="1">
    <location>
        <begin position="92"/>
        <end position="111"/>
    </location>
</feature>
<name>A0ABX8ACA7_9BRAD</name>
<keyword evidence="3" id="KW-0012">Acyltransferase</keyword>
<keyword evidence="3" id="KW-0808">Transferase</keyword>
<reference evidence="3 4" key="1">
    <citation type="submission" date="2019-02" db="EMBL/GenBank/DDBJ databases">
        <title>Emended description of the genus Rhodopseudomonas and description of Rhodopseudomonas albus sp. nov., a non-phototrophic, heavy-metal-tolerant bacterium isolated from garden soil.</title>
        <authorList>
            <person name="Bao Z."/>
            <person name="Cao W.W."/>
            <person name="Sato Y."/>
            <person name="Nishizawa T."/>
            <person name="Zhao J."/>
            <person name="Guo Y."/>
            <person name="Ohta H."/>
        </authorList>
    </citation>
    <scope>NUCLEOTIDE SEQUENCE [LARGE SCALE GENOMIC DNA]</scope>
    <source>
        <strain evidence="3 4">SK50-23</strain>
    </source>
</reference>
<feature type="transmembrane region" description="Helical" evidence="1">
    <location>
        <begin position="290"/>
        <end position="312"/>
    </location>
</feature>
<feature type="transmembrane region" description="Helical" evidence="1">
    <location>
        <begin position="12"/>
        <end position="31"/>
    </location>
</feature>
<dbReference type="InterPro" id="IPR050879">
    <property type="entry name" value="Acyltransferase_3"/>
</dbReference>
<dbReference type="PANTHER" id="PTHR23028">
    <property type="entry name" value="ACETYLTRANSFERASE"/>
    <property type="match status" value="1"/>
</dbReference>
<evidence type="ECO:0000256" key="1">
    <source>
        <dbReference type="SAM" id="Phobius"/>
    </source>
</evidence>
<evidence type="ECO:0000313" key="3">
    <source>
        <dbReference type="EMBL" id="QUS41399.1"/>
    </source>
</evidence>
<feature type="transmembrane region" description="Helical" evidence="1">
    <location>
        <begin position="51"/>
        <end position="71"/>
    </location>
</feature>
<feature type="transmembrane region" description="Helical" evidence="1">
    <location>
        <begin position="240"/>
        <end position="256"/>
    </location>
</feature>
<feature type="transmembrane region" description="Helical" evidence="1">
    <location>
        <begin position="131"/>
        <end position="151"/>
    </location>
</feature>
<organism evidence="3 4">
    <name type="scientific">Tardiphaga alba</name>
    <dbReference type="NCBI Taxonomy" id="340268"/>
    <lineage>
        <taxon>Bacteria</taxon>
        <taxon>Pseudomonadati</taxon>
        <taxon>Pseudomonadota</taxon>
        <taxon>Alphaproteobacteria</taxon>
        <taxon>Hyphomicrobiales</taxon>
        <taxon>Nitrobacteraceae</taxon>
        <taxon>Tardiphaga</taxon>
    </lineage>
</organism>
<feature type="transmembrane region" description="Helical" evidence="1">
    <location>
        <begin position="324"/>
        <end position="344"/>
    </location>
</feature>
<dbReference type="GO" id="GO:0016746">
    <property type="term" value="F:acyltransferase activity"/>
    <property type="evidence" value="ECO:0007669"/>
    <property type="project" value="UniProtKB-KW"/>
</dbReference>
<evidence type="ECO:0000313" key="4">
    <source>
        <dbReference type="Proteomes" id="UP000682843"/>
    </source>
</evidence>
<dbReference type="EMBL" id="CP036498">
    <property type="protein sequence ID" value="QUS41399.1"/>
    <property type="molecule type" value="Genomic_DNA"/>
</dbReference>